<dbReference type="EMBL" id="KQ420892">
    <property type="protein sequence ID" value="KOF78939.1"/>
    <property type="molecule type" value="Genomic_DNA"/>
</dbReference>
<dbReference type="InterPro" id="IPR053164">
    <property type="entry name" value="IS1016-like_transposase"/>
</dbReference>
<dbReference type="InterPro" id="IPR024445">
    <property type="entry name" value="Tnp_ISXO2-like"/>
</dbReference>
<dbReference type="OMA" id="HWANEES"/>
<dbReference type="Pfam" id="PF12762">
    <property type="entry name" value="DDE_Tnp_IS1595"/>
    <property type="match status" value="1"/>
</dbReference>
<feature type="domain" description="ISXO2-like transposase" evidence="1">
    <location>
        <begin position="128"/>
        <end position="270"/>
    </location>
</feature>
<protein>
    <recommendedName>
        <fullName evidence="1">ISXO2-like transposase domain-containing protein</fullName>
    </recommendedName>
</protein>
<sequence>MDCPRYEMAQNLSEKNFIQYLKDNRIISNQKTCSCGKEMSIRPSQRAIDGVVWRCHKCKNAVSIRTNTFLEKSKLSVYKIFNLIFDFIFEMPVTSSMSATNVSKVTAIQWYEYCREICSQKLLKDKKKLGGPNHVVEIDEGLMFRRKNEAGRVVHSYWVVGFYDNTQKKGYLQHVGDRKAETLEALIIDNVEPGSIVFTDQWASYRKLESLGYIHGTVDLTQNFGDPESGVGGNQVEAYWNRIKRRLKYKFTSSGDMRWSHVNEAMYRELYNMTYDRAWENYKTFLKHVAEIYPQ</sequence>
<dbReference type="PANTHER" id="PTHR47163">
    <property type="entry name" value="DDE_TNP_IS1595 DOMAIN-CONTAINING PROTEIN"/>
    <property type="match status" value="1"/>
</dbReference>
<dbReference type="KEGG" id="obi:106875490"/>
<dbReference type="STRING" id="37653.A0A0L8GQ36"/>
<gene>
    <name evidence="2" type="ORF">OCBIM_22030103mg</name>
</gene>
<dbReference type="OrthoDB" id="6146223at2759"/>
<dbReference type="AlphaFoldDB" id="A0A0L8GQ36"/>
<dbReference type="PANTHER" id="PTHR47163:SF2">
    <property type="entry name" value="SI:DKEY-17M8.2"/>
    <property type="match status" value="1"/>
</dbReference>
<evidence type="ECO:0000259" key="1">
    <source>
        <dbReference type="SMART" id="SM01126"/>
    </source>
</evidence>
<organism evidence="2">
    <name type="scientific">Octopus bimaculoides</name>
    <name type="common">California two-spotted octopus</name>
    <dbReference type="NCBI Taxonomy" id="37653"/>
    <lineage>
        <taxon>Eukaryota</taxon>
        <taxon>Metazoa</taxon>
        <taxon>Spiralia</taxon>
        <taxon>Lophotrochozoa</taxon>
        <taxon>Mollusca</taxon>
        <taxon>Cephalopoda</taxon>
        <taxon>Coleoidea</taxon>
        <taxon>Octopodiformes</taxon>
        <taxon>Octopoda</taxon>
        <taxon>Incirrata</taxon>
        <taxon>Octopodidae</taxon>
        <taxon>Octopus</taxon>
    </lineage>
</organism>
<evidence type="ECO:0000313" key="2">
    <source>
        <dbReference type="EMBL" id="KOF78939.1"/>
    </source>
</evidence>
<reference evidence="2" key="1">
    <citation type="submission" date="2015-07" db="EMBL/GenBank/DDBJ databases">
        <title>MeaNS - Measles Nucleotide Surveillance Program.</title>
        <authorList>
            <person name="Tran T."/>
            <person name="Druce J."/>
        </authorList>
    </citation>
    <scope>NUCLEOTIDE SEQUENCE</scope>
    <source>
        <strain evidence="2">UCB-OBI-ISO-001</strain>
        <tissue evidence="2">Gonad</tissue>
    </source>
</reference>
<proteinExistence type="predicted"/>
<accession>A0A0L8GQ36</accession>
<name>A0A0L8GQ36_OCTBM</name>
<dbReference type="SMART" id="SM01126">
    <property type="entry name" value="DDE_Tnp_IS1595"/>
    <property type="match status" value="1"/>
</dbReference>
<dbReference type="NCBIfam" id="NF033547">
    <property type="entry name" value="transpos_IS1595"/>
    <property type="match status" value="1"/>
</dbReference>